<feature type="compositionally biased region" description="Basic and acidic residues" evidence="1">
    <location>
        <begin position="157"/>
        <end position="169"/>
    </location>
</feature>
<dbReference type="GO" id="GO:0003677">
    <property type="term" value="F:DNA binding"/>
    <property type="evidence" value="ECO:0007669"/>
    <property type="project" value="TreeGrafter"/>
</dbReference>
<name>B8M765_TALSN</name>
<keyword evidence="3" id="KW-1185">Reference proteome</keyword>
<feature type="region of interest" description="Disordered" evidence="1">
    <location>
        <begin position="143"/>
        <end position="188"/>
    </location>
</feature>
<reference evidence="3" key="1">
    <citation type="journal article" date="2015" name="Genome Announc.">
        <title>Genome sequence of the AIDS-associated pathogen Penicillium marneffei (ATCC18224) and its near taxonomic relative Talaromyces stipitatus (ATCC10500).</title>
        <authorList>
            <person name="Nierman W.C."/>
            <person name="Fedorova-Abrams N.D."/>
            <person name="Andrianopoulos A."/>
        </authorList>
    </citation>
    <scope>NUCLEOTIDE SEQUENCE [LARGE SCALE GENOMIC DNA]</scope>
    <source>
        <strain evidence="3">ATCC 10500 / CBS 375.48 / QM 6759 / NRRL 1006</strain>
    </source>
</reference>
<dbReference type="InParanoid" id="B8M765"/>
<dbReference type="eggNOG" id="KOG4476">
    <property type="taxonomic scope" value="Eukaryota"/>
</dbReference>
<sequence length="505" mass="54909">MDGCIDLISESPLPVLAFLASRSVAQFYNKIYIIVASPVCADPSLLPSFLPCISREAEALPTSTPMETYHGLVRTPADAIILFEACRLGLLPRVQRRLSEKERQAIKSGSVFVWDEREAGMRRWTDGKSWSASRVSGSFLTYREMEGKRGGGVSTSRSEKTPDSRGNSDDDRDGSEDGPDGYRYKPDGLMKQSFSITTSTGQHLHLISYYARSHPTAPNFNQPSTDPALRHIRPQKGLYPESTVNDQQNLPVVTRGPMPGTMTLSPHMHMAGYARNGATHPQSYVPLYSWPPTPSATPPAATVPYHPGPNYLPPLAAPSPYGQQLPPHPQAIAVPHHQLPTPSERPLHLETTLPPPVPSGTVSAPGYPGYTRSPGSGPMSMEAQRVHSPSYAVKANLPGQVDPRLMSPRSQKQASSSSENRPSPRQPLTPNQSHLPPPHENHATRTTVPSIGTLMSGPPTSPYSKLNGSPNSLRVDGPKDIPTDKIGFGGEDMRALRQLDRVFTA</sequence>
<feature type="compositionally biased region" description="Low complexity" evidence="1">
    <location>
        <begin position="407"/>
        <end position="418"/>
    </location>
</feature>
<accession>B8M765</accession>
<protein>
    <submittedName>
        <fullName evidence="2">Camp independent regulatory protein</fullName>
    </submittedName>
</protein>
<evidence type="ECO:0000313" key="3">
    <source>
        <dbReference type="Proteomes" id="UP000001745"/>
    </source>
</evidence>
<dbReference type="OMA" id="PAYAWPP"/>
<dbReference type="InterPro" id="IPR018608">
    <property type="entry name" value="Gti1/Pac2"/>
</dbReference>
<dbReference type="HOGENOM" id="CLU_027883_0_0_1"/>
<feature type="compositionally biased region" description="Polar residues" evidence="1">
    <location>
        <begin position="462"/>
        <end position="472"/>
    </location>
</feature>
<feature type="region of interest" description="Disordered" evidence="1">
    <location>
        <begin position="314"/>
        <end position="386"/>
    </location>
</feature>
<dbReference type="PANTHER" id="PTHR28027:SF1">
    <property type="entry name" value="CAMP INDEPENDENT REGULATORY PROTEIN (AFU_ORTHOLOGUE AFUA_3G09640)"/>
    <property type="match status" value="1"/>
</dbReference>
<dbReference type="PANTHER" id="PTHR28027">
    <property type="entry name" value="TRANSCRIPTIONAL REGULATOR MIT1"/>
    <property type="match status" value="1"/>
</dbReference>
<dbReference type="AlphaFoldDB" id="B8M765"/>
<dbReference type="PhylomeDB" id="B8M765"/>
<dbReference type="GeneID" id="8107464"/>
<proteinExistence type="predicted"/>
<dbReference type="EMBL" id="EQ962654">
    <property type="protein sequence ID" value="EED20285.1"/>
    <property type="molecule type" value="Genomic_DNA"/>
</dbReference>
<feature type="region of interest" description="Disordered" evidence="1">
    <location>
        <begin position="399"/>
        <end position="485"/>
    </location>
</feature>
<feature type="compositionally biased region" description="Polar residues" evidence="1">
    <location>
        <begin position="419"/>
        <end position="434"/>
    </location>
</feature>
<dbReference type="Proteomes" id="UP000001745">
    <property type="component" value="Unassembled WGS sequence"/>
</dbReference>
<dbReference type="VEuPathDB" id="FungiDB:TSTA_035140"/>
<dbReference type="RefSeq" id="XP_002480719.1">
    <property type="nucleotide sequence ID" value="XM_002480674.1"/>
</dbReference>
<feature type="compositionally biased region" description="Acidic residues" evidence="1">
    <location>
        <begin position="170"/>
        <end position="179"/>
    </location>
</feature>
<organism evidence="2 3">
    <name type="scientific">Talaromyces stipitatus (strain ATCC 10500 / CBS 375.48 / QM 6759 / NRRL 1006)</name>
    <name type="common">Penicillium stipitatum</name>
    <dbReference type="NCBI Taxonomy" id="441959"/>
    <lineage>
        <taxon>Eukaryota</taxon>
        <taxon>Fungi</taxon>
        <taxon>Dikarya</taxon>
        <taxon>Ascomycota</taxon>
        <taxon>Pezizomycotina</taxon>
        <taxon>Eurotiomycetes</taxon>
        <taxon>Eurotiomycetidae</taxon>
        <taxon>Eurotiales</taxon>
        <taxon>Trichocomaceae</taxon>
        <taxon>Talaromyces</taxon>
        <taxon>Talaromyces sect. Talaromyces</taxon>
    </lineage>
</organism>
<gene>
    <name evidence="2" type="ORF">TSTA_035140</name>
</gene>
<dbReference type="STRING" id="441959.B8M765"/>
<dbReference type="FunCoup" id="B8M765">
    <property type="interactions" value="1"/>
</dbReference>
<dbReference type="OrthoDB" id="5572844at2759"/>
<dbReference type="Pfam" id="PF09729">
    <property type="entry name" value="Gti1_Pac2"/>
    <property type="match status" value="1"/>
</dbReference>
<evidence type="ECO:0000256" key="1">
    <source>
        <dbReference type="SAM" id="MobiDB-lite"/>
    </source>
</evidence>
<evidence type="ECO:0000313" key="2">
    <source>
        <dbReference type="EMBL" id="EED20285.1"/>
    </source>
</evidence>